<evidence type="ECO:0000256" key="1">
    <source>
        <dbReference type="SAM" id="SignalP"/>
    </source>
</evidence>
<gene>
    <name evidence="2" type="ORF">SAMN04489711_10856</name>
</gene>
<dbReference type="RefSeq" id="WP_092940001.1">
    <property type="nucleotide sequence ID" value="NZ_FONX01000008.1"/>
</dbReference>
<feature type="chain" id="PRO_5011790198" evidence="1">
    <location>
        <begin position="34"/>
        <end position="122"/>
    </location>
</feature>
<accession>A0A1I2ES95</accession>
<dbReference type="AlphaFoldDB" id="A0A1I2ES95"/>
<feature type="signal peptide" evidence="1">
    <location>
        <begin position="1"/>
        <end position="33"/>
    </location>
</feature>
<proteinExistence type="predicted"/>
<name>A0A1I2ES95_9BURK</name>
<reference evidence="3" key="1">
    <citation type="submission" date="2016-10" db="EMBL/GenBank/DDBJ databases">
        <authorList>
            <person name="Varghese N."/>
            <person name="Submissions S."/>
        </authorList>
    </citation>
    <scope>NUCLEOTIDE SEQUENCE [LARGE SCALE GENOMIC DNA]</scope>
    <source>
        <strain evidence="3">DSM 27981</strain>
    </source>
</reference>
<dbReference type="Proteomes" id="UP000199119">
    <property type="component" value="Unassembled WGS sequence"/>
</dbReference>
<dbReference type="STRING" id="1177982.SAMN04489711_10856"/>
<evidence type="ECO:0000313" key="3">
    <source>
        <dbReference type="Proteomes" id="UP000199119"/>
    </source>
</evidence>
<dbReference type="Pfam" id="PF12779">
    <property type="entry name" value="WXXGXW"/>
    <property type="match status" value="2"/>
</dbReference>
<dbReference type="EMBL" id="FONX01000008">
    <property type="protein sequence ID" value="SFE95318.1"/>
    <property type="molecule type" value="Genomic_DNA"/>
</dbReference>
<evidence type="ECO:0000313" key="2">
    <source>
        <dbReference type="EMBL" id="SFE95318.1"/>
    </source>
</evidence>
<keyword evidence="3" id="KW-1185">Reference proteome</keyword>
<dbReference type="InterPro" id="IPR024447">
    <property type="entry name" value="YXWGXW_rpt"/>
</dbReference>
<dbReference type="OrthoDB" id="121499at2"/>
<sequence>MFLPSPGARIRRAGALTLLAAAAAAALSGCVVAPPVRQVLVEQGPPIVAPIAPPAPYVETVTVAPSPVHVWVGGFWEWGGGRYAWRPGHWAAPPRPGWVWVPQRWEPGPGGWHMRQGHWGYR</sequence>
<keyword evidence="1" id="KW-0732">Signal</keyword>
<organism evidence="2 3">
    <name type="scientific">Paracidovorax wautersii</name>
    <dbReference type="NCBI Taxonomy" id="1177982"/>
    <lineage>
        <taxon>Bacteria</taxon>
        <taxon>Pseudomonadati</taxon>
        <taxon>Pseudomonadota</taxon>
        <taxon>Betaproteobacteria</taxon>
        <taxon>Burkholderiales</taxon>
        <taxon>Comamonadaceae</taxon>
        <taxon>Paracidovorax</taxon>
    </lineage>
</organism>
<protein>
    <submittedName>
        <fullName evidence="2">YXWGXW repeat-containing protein</fullName>
    </submittedName>
</protein>